<accession>G3B9T3</accession>
<dbReference type="PROSITE" id="PS50297">
    <property type="entry name" value="ANK_REP_REGION"/>
    <property type="match status" value="1"/>
</dbReference>
<dbReference type="EMBL" id="GL996527">
    <property type="protein sequence ID" value="EGV61964.1"/>
    <property type="molecule type" value="Genomic_DNA"/>
</dbReference>
<dbReference type="InterPro" id="IPR014756">
    <property type="entry name" value="Ig_E-set"/>
</dbReference>
<dbReference type="Proteomes" id="UP000000707">
    <property type="component" value="Unassembled WGS sequence"/>
</dbReference>
<proteinExistence type="predicted"/>
<dbReference type="HOGENOM" id="CLU_004311_0_0_1"/>
<keyword evidence="1" id="KW-0597">Phosphoprotein</keyword>
<dbReference type="Gene3D" id="1.25.40.20">
    <property type="entry name" value="Ankyrin repeat-containing domain"/>
    <property type="match status" value="1"/>
</dbReference>
<feature type="region of interest" description="Disordered" evidence="4">
    <location>
        <begin position="400"/>
        <end position="511"/>
    </location>
</feature>
<keyword evidence="2" id="KW-0677">Repeat</keyword>
<dbReference type="SUPFAM" id="SSF48403">
    <property type="entry name" value="Ankyrin repeat"/>
    <property type="match status" value="1"/>
</dbReference>
<organism evidence="8">
    <name type="scientific">Candida tenuis (strain ATCC 10573 / BCRC 21748 / CBS 615 / JCM 9827 / NBRC 10315 / NRRL Y-1498 / VKM Y-70)</name>
    <name type="common">Yeast</name>
    <name type="synonym">Yamadazyma tenuis</name>
    <dbReference type="NCBI Taxonomy" id="590646"/>
    <lineage>
        <taxon>Eukaryota</taxon>
        <taxon>Fungi</taxon>
        <taxon>Dikarya</taxon>
        <taxon>Ascomycota</taxon>
        <taxon>Saccharomycotina</taxon>
        <taxon>Pichiomycetes</taxon>
        <taxon>Debaryomycetaceae</taxon>
        <taxon>Yamadazyma</taxon>
    </lineage>
</organism>
<feature type="transmembrane region" description="Helical" evidence="5">
    <location>
        <begin position="1050"/>
        <end position="1072"/>
    </location>
</feature>
<dbReference type="FunFam" id="2.60.40.10:FF:001880">
    <property type="entry name" value="Mga2p"/>
    <property type="match status" value="1"/>
</dbReference>
<dbReference type="PANTHER" id="PTHR24179">
    <property type="entry name" value="PROTEIN PHOSPHATASE 1 REGULATORY SUBUNIT 12"/>
    <property type="match status" value="1"/>
</dbReference>
<evidence type="ECO:0000256" key="1">
    <source>
        <dbReference type="ARBA" id="ARBA00022553"/>
    </source>
</evidence>
<dbReference type="GO" id="GO:0004857">
    <property type="term" value="F:enzyme inhibitor activity"/>
    <property type="evidence" value="ECO:0007669"/>
    <property type="project" value="TreeGrafter"/>
</dbReference>
<feature type="compositionally biased region" description="Polar residues" evidence="4">
    <location>
        <begin position="415"/>
        <end position="438"/>
    </location>
</feature>
<feature type="compositionally biased region" description="Polar residues" evidence="4">
    <location>
        <begin position="481"/>
        <end position="511"/>
    </location>
</feature>
<name>G3B9T3_CANTC</name>
<evidence type="ECO:0000256" key="3">
    <source>
        <dbReference type="PROSITE-ProRule" id="PRU00023"/>
    </source>
</evidence>
<dbReference type="SMART" id="SM00429">
    <property type="entry name" value="IPT"/>
    <property type="match status" value="1"/>
</dbReference>
<keyword evidence="5" id="KW-1133">Transmembrane helix</keyword>
<evidence type="ECO:0000256" key="4">
    <source>
        <dbReference type="SAM" id="MobiDB-lite"/>
    </source>
</evidence>
<dbReference type="KEGG" id="cten:18249100"/>
<evidence type="ECO:0000313" key="7">
    <source>
        <dbReference type="EMBL" id="EGV61964.1"/>
    </source>
</evidence>
<dbReference type="Pfam" id="PF25603">
    <property type="entry name" value="SPT23_MGA2_DBD"/>
    <property type="match status" value="1"/>
</dbReference>
<keyword evidence="5" id="KW-0812">Transmembrane</keyword>
<feature type="compositionally biased region" description="Basic and acidic residues" evidence="4">
    <location>
        <begin position="923"/>
        <end position="942"/>
    </location>
</feature>
<keyword evidence="8" id="KW-1185">Reference proteome</keyword>
<dbReference type="InterPro" id="IPR002909">
    <property type="entry name" value="IPT_dom"/>
</dbReference>
<dbReference type="Pfam" id="PF12796">
    <property type="entry name" value="Ank_2"/>
    <property type="match status" value="1"/>
</dbReference>
<dbReference type="InterPro" id="IPR013783">
    <property type="entry name" value="Ig-like_fold"/>
</dbReference>
<keyword evidence="5" id="KW-0472">Membrane</keyword>
<feature type="region of interest" description="Disordered" evidence="4">
    <location>
        <begin position="868"/>
        <end position="891"/>
    </location>
</feature>
<gene>
    <name evidence="7" type="ORF">CANTEDRAFT_125360</name>
</gene>
<dbReference type="Pfam" id="PF01833">
    <property type="entry name" value="TIG"/>
    <property type="match status" value="1"/>
</dbReference>
<dbReference type="STRING" id="590646.G3B9T3"/>
<evidence type="ECO:0000313" key="8">
    <source>
        <dbReference type="Proteomes" id="UP000000707"/>
    </source>
</evidence>
<dbReference type="InterPro" id="IPR002110">
    <property type="entry name" value="Ankyrin_rpt"/>
</dbReference>
<feature type="repeat" description="ANK" evidence="3">
    <location>
        <begin position="737"/>
        <end position="769"/>
    </location>
</feature>
<feature type="repeat" description="ANK" evidence="3">
    <location>
        <begin position="770"/>
        <end position="802"/>
    </location>
</feature>
<dbReference type="PANTHER" id="PTHR24179:SF29">
    <property type="entry name" value="LD46604P"/>
    <property type="match status" value="1"/>
</dbReference>
<dbReference type="GO" id="GO:2001280">
    <property type="term" value="P:positive regulation of unsaturated fatty acid biosynthetic process"/>
    <property type="evidence" value="ECO:0007669"/>
    <property type="project" value="UniProtKB-ARBA"/>
</dbReference>
<feature type="compositionally biased region" description="Basic and acidic residues" evidence="4">
    <location>
        <begin position="441"/>
        <end position="451"/>
    </location>
</feature>
<dbReference type="GO" id="GO:0005789">
    <property type="term" value="C:endoplasmic reticulum membrane"/>
    <property type="evidence" value="ECO:0007669"/>
    <property type="project" value="UniProtKB-ARBA"/>
</dbReference>
<dbReference type="GO" id="GO:0005634">
    <property type="term" value="C:nucleus"/>
    <property type="evidence" value="ECO:0007669"/>
    <property type="project" value="UniProtKB-ARBA"/>
</dbReference>
<evidence type="ECO:0000256" key="2">
    <source>
        <dbReference type="ARBA" id="ARBA00022737"/>
    </source>
</evidence>
<feature type="compositionally biased region" description="Polar residues" evidence="4">
    <location>
        <begin position="454"/>
        <end position="467"/>
    </location>
</feature>
<dbReference type="GO" id="GO:0030466">
    <property type="term" value="P:silent mating-type cassette heterochromatin formation"/>
    <property type="evidence" value="ECO:0007669"/>
    <property type="project" value="UniProtKB-ARBA"/>
</dbReference>
<dbReference type="Gene3D" id="2.60.40.10">
    <property type="entry name" value="Immunoglobulins"/>
    <property type="match status" value="1"/>
</dbReference>
<dbReference type="PROSITE" id="PS50088">
    <property type="entry name" value="ANK_REPEAT"/>
    <property type="match status" value="2"/>
</dbReference>
<dbReference type="InterPro" id="IPR036770">
    <property type="entry name" value="Ankyrin_rpt-contain_sf"/>
</dbReference>
<dbReference type="GO" id="GO:0033554">
    <property type="term" value="P:cellular response to stress"/>
    <property type="evidence" value="ECO:0007669"/>
    <property type="project" value="UniProtKB-ARBA"/>
</dbReference>
<reference evidence="7 8" key="1">
    <citation type="journal article" date="2011" name="Proc. Natl. Acad. Sci. U.S.A.">
        <title>Comparative genomics of xylose-fermenting fungi for enhanced biofuel production.</title>
        <authorList>
            <person name="Wohlbach D.J."/>
            <person name="Kuo A."/>
            <person name="Sato T.K."/>
            <person name="Potts K.M."/>
            <person name="Salamov A.A."/>
            <person name="LaButti K.M."/>
            <person name="Sun H."/>
            <person name="Clum A."/>
            <person name="Pangilinan J.L."/>
            <person name="Lindquist E.A."/>
            <person name="Lucas S."/>
            <person name="Lapidus A."/>
            <person name="Jin M."/>
            <person name="Gunawan C."/>
            <person name="Balan V."/>
            <person name="Dale B.E."/>
            <person name="Jeffries T.W."/>
            <person name="Zinkel R."/>
            <person name="Barry K.W."/>
            <person name="Grigoriev I.V."/>
            <person name="Gasch A.P."/>
        </authorList>
    </citation>
    <scope>NUCLEOTIDE SEQUENCE [LARGE SCALE GENOMIC DNA]</scope>
    <source>
        <strain evidence="8">ATCC 10573 / BCRC 21748 / CBS 615 / JCM 9827 / NBRC 10315 / NRRL Y-1498 / VKM Y-70</strain>
    </source>
</reference>
<dbReference type="GO" id="GO:0017020">
    <property type="term" value="F:myosin phosphatase regulator activity"/>
    <property type="evidence" value="ECO:0007669"/>
    <property type="project" value="TreeGrafter"/>
</dbReference>
<keyword evidence="3" id="KW-0040">ANK repeat</keyword>
<dbReference type="InterPro" id="IPR051226">
    <property type="entry name" value="PP1_Regulatory_Subunit"/>
</dbReference>
<protein>
    <recommendedName>
        <fullName evidence="6">IPT/TIG domain-containing protein</fullName>
    </recommendedName>
</protein>
<evidence type="ECO:0000259" key="6">
    <source>
        <dbReference type="SMART" id="SM00429"/>
    </source>
</evidence>
<dbReference type="SUPFAM" id="SSF81296">
    <property type="entry name" value="E set domains"/>
    <property type="match status" value="1"/>
</dbReference>
<dbReference type="AlphaFoldDB" id="G3B9T3"/>
<feature type="domain" description="IPT/TIG" evidence="6">
    <location>
        <begin position="538"/>
        <end position="623"/>
    </location>
</feature>
<sequence length="1108" mass="123446">MAFSFADDSLLNSKFFEGDISSSNNVNQSDDILDEFLDQRVYDNVGLSPDKSEFFEFYENSPSVIAVHQGQGTVSNHNYNESLSPMNEGDGGEVHSVLSNVSSHVNVEHLNHLSETNSTPNLNSHTNNNNNSFFDSLNPSPSMSTGLSSDNGDMSQYELLRNQVSKLKFGKYEMKVTPDSIEPTVDLLDFSPEAMSKLPYSLSLLGLPDYSRVETQIKINFNMNPPPPQNLLHIPQDLVSKNKFCLSDELSSLSPIILKNLLYLDCFVLTSDMTKSCNVCPKCIKREQKRASRRRLGIDDAPELPRISPHGIVKNNPSAWLDDKMLKKAIMFNCKEIVSFPAPNSLNNNKALELSARIICYCRHHQESEGFKLLFVVRNYEGDVLAKSVSSNIMIMDRKKPMSGGISHRSSSSITGYANESSSSFTKPLTQKNPTSPGIKSEPRTDEDLKHPISPNSIDESSDLTTNESERNLKRKKLSIDDSNNSTNPMYNGSVNGFSPVSNSDTNTSINNHQLNKNVYQRTPSRIPDNINSNLTTLPTILRIIPAEGPIRGGIEVTLLGFNFNSNLGVKFGANSALATHCWSETTIVTYLPPAAQPGQVLVSFENHENLLTNQQQQIFTYTDDTDKQLIELALQIVGLKMNGKLEDAKNIAKRIVGNDNSNNISSSNSNVNSAGISPSVTNNSGALEWYNNAQGIVEKLTQMNYSTEEILVNFLKLVELPNCPIIIPNWQLANNEGQTLLHLSTLKNYTMLVKFLTNHGCKIDLQDNQGLTPLFYASINGQRELIDLFINCKANPHLRLSNDKTIKDYCDLNVMDMFSDIENGMEDGSSINEGLQKSYSMDSLNSMFEMKGLHVSKMVPERLEDDSEFADSEYSGDCDVSDYNDDVSNYDDDISEVNDDLGIQASNSNIPTISYIVESESEDAKTIKDGTSEGNDTDRPPSPEPSSGAGGIWQKVKNVFNNSDDDLPNYDDLFPFGPSVGPFRPKSTIERLLNNQQDKEIEVQQESSSTSIKEAEIETKEDLSDSSEDMIISYINHPRKTVENDKMLIFFWVPVLLIIVSLFISVSVIGYEFEPIDNFKQLIREGLGNLMVGNERIKRVFSDSVRR</sequence>
<feature type="region of interest" description="Disordered" evidence="4">
    <location>
        <begin position="919"/>
        <end position="953"/>
    </location>
</feature>
<feature type="compositionally biased region" description="Low complexity" evidence="4">
    <location>
        <begin position="403"/>
        <end position="414"/>
    </location>
</feature>
<dbReference type="eggNOG" id="KOG3836">
    <property type="taxonomic scope" value="Eukaryota"/>
</dbReference>
<feature type="compositionally biased region" description="Low complexity" evidence="4">
    <location>
        <begin position="116"/>
        <end position="142"/>
    </location>
</feature>
<dbReference type="SMART" id="SM00248">
    <property type="entry name" value="ANK"/>
    <property type="match status" value="2"/>
</dbReference>
<evidence type="ECO:0000256" key="5">
    <source>
        <dbReference type="SAM" id="Phobius"/>
    </source>
</evidence>
<dbReference type="InterPro" id="IPR057962">
    <property type="entry name" value="SPT23_MGA2_DBD"/>
</dbReference>
<dbReference type="OrthoDB" id="71307at2759"/>
<dbReference type="GO" id="GO:0045944">
    <property type="term" value="P:positive regulation of transcription by RNA polymerase II"/>
    <property type="evidence" value="ECO:0007669"/>
    <property type="project" value="UniProtKB-ARBA"/>
</dbReference>
<dbReference type="CDD" id="cd00102">
    <property type="entry name" value="IPT"/>
    <property type="match status" value="1"/>
</dbReference>
<dbReference type="GeneID" id="18249100"/>
<feature type="region of interest" description="Disordered" evidence="4">
    <location>
        <begin position="115"/>
        <end position="151"/>
    </location>
</feature>